<evidence type="ECO:0000313" key="2">
    <source>
        <dbReference type="EMBL" id="VVA00094.1"/>
    </source>
</evidence>
<dbReference type="EMBL" id="FLZR02000033">
    <property type="protein sequence ID" value="VVA00094.1"/>
    <property type="molecule type" value="Genomic_DNA"/>
</dbReference>
<evidence type="ECO:0000256" key="1">
    <source>
        <dbReference type="SAM" id="Phobius"/>
    </source>
</evidence>
<keyword evidence="1" id="KW-1133">Transmembrane helix</keyword>
<feature type="transmembrane region" description="Helical" evidence="1">
    <location>
        <begin position="158"/>
        <end position="178"/>
    </location>
</feature>
<sequence length="251" mass="29095">MNKLHLIFFCNIVSLTFLTWISNRGNKVGSHNIYLNMNYLNGNTWKVRNDRLLTNDDPQNEIGQSDTSDNITLPAEQNIIKDITESSEIDEKTKKDISKSMYAYIKKLEHGYSNKKVLKRLDCLYEKKLLKEMYKLDNIAGHMKNKNSYFKNVIWKRYGLRFFIFTLVILFGIAISIFCHVGRKEGDDIKCNGTNPLPGNGPCSNCKHVQKVILGSNGIIYIPLIIAFLSFIIYTTSKVRKYKRLKKKYCK</sequence>
<organism evidence="2">
    <name type="scientific">Plasmodium vivax</name>
    <name type="common">malaria parasite P. vivax</name>
    <dbReference type="NCBI Taxonomy" id="5855"/>
    <lineage>
        <taxon>Eukaryota</taxon>
        <taxon>Sar</taxon>
        <taxon>Alveolata</taxon>
        <taxon>Apicomplexa</taxon>
        <taxon>Aconoidasida</taxon>
        <taxon>Haemosporida</taxon>
        <taxon>Plasmodiidae</taxon>
        <taxon>Plasmodium</taxon>
        <taxon>Plasmodium (Plasmodium)</taxon>
    </lineage>
</organism>
<proteinExistence type="predicted"/>
<evidence type="ECO:0008006" key="3">
    <source>
        <dbReference type="Google" id="ProtNLM"/>
    </source>
</evidence>
<accession>A0A565A718</accession>
<dbReference type="VEuPathDB" id="PlasmoDB:PVP01_0008060"/>
<dbReference type="InterPro" id="IPR022139">
    <property type="entry name" value="Fam-L/Fam-M-like_plasmodium"/>
</dbReference>
<feature type="transmembrane region" description="Helical" evidence="1">
    <location>
        <begin position="6"/>
        <end position="23"/>
    </location>
</feature>
<keyword evidence="1" id="KW-0812">Transmembrane</keyword>
<dbReference type="VEuPathDB" id="PlasmoDB:PVX_038690"/>
<gene>
    <name evidence="2" type="ORF">PVP01_0008060</name>
</gene>
<name>A0A565A718_PLAVI</name>
<dbReference type="Proteomes" id="UP000220605">
    <property type="component" value="Unassembled WGS sequence"/>
</dbReference>
<keyword evidence="1" id="KW-0472">Membrane</keyword>
<dbReference type="Pfam" id="PF12420">
    <property type="entry name" value="DUF3671"/>
    <property type="match status" value="1"/>
</dbReference>
<dbReference type="VEuPathDB" id="PlasmoDB:PVPAM_110060700"/>
<protein>
    <recommendedName>
        <fullName evidence="3">VIR protein</fullName>
    </recommendedName>
</protein>
<dbReference type="OrthoDB" id="10675469at2759"/>
<feature type="transmembrane region" description="Helical" evidence="1">
    <location>
        <begin position="218"/>
        <end position="237"/>
    </location>
</feature>
<reference evidence="2" key="1">
    <citation type="submission" date="2016-07" db="EMBL/GenBank/DDBJ databases">
        <authorList>
            <consortium name="Pathogen Informatics"/>
        </authorList>
    </citation>
    <scope>NUCLEOTIDE SEQUENCE</scope>
</reference>
<dbReference type="VEuPathDB" id="PlasmoDB:PVW1_040008900"/>
<dbReference type="AlphaFoldDB" id="A0A565A718"/>